<sequence length="87" mass="8841">MITQTATIASSVGLHARPAALFTAAVEETGFDITISLDGEEADASSILEVMTLGASQGDIVTLACEDEAAAGALAELAAMLEREDAE</sequence>
<keyword evidence="8" id="KW-1185">Reference proteome</keyword>
<dbReference type="CDD" id="cd00367">
    <property type="entry name" value="PTS-HPr_like"/>
    <property type="match status" value="1"/>
</dbReference>
<dbReference type="RefSeq" id="WP_024963660.1">
    <property type="nucleotide sequence ID" value="NZ_CP007519.1"/>
</dbReference>
<dbReference type="PROSITE" id="PS51350">
    <property type="entry name" value="PTS_HPR_DOM"/>
    <property type="match status" value="1"/>
</dbReference>
<dbReference type="Pfam" id="PF00381">
    <property type="entry name" value="PTS-HPr"/>
    <property type="match status" value="1"/>
</dbReference>
<dbReference type="InterPro" id="IPR035895">
    <property type="entry name" value="HPr-like_sf"/>
</dbReference>
<dbReference type="PANTHER" id="PTHR33705:SF2">
    <property type="entry name" value="PHOSPHOCARRIER PROTEIN NPR"/>
    <property type="match status" value="1"/>
</dbReference>
<evidence type="ECO:0000313" key="7">
    <source>
        <dbReference type="EMBL" id="MEW6953476.1"/>
    </source>
</evidence>
<dbReference type="Gene3D" id="3.30.1340.10">
    <property type="entry name" value="HPr-like"/>
    <property type="match status" value="1"/>
</dbReference>
<evidence type="ECO:0000313" key="8">
    <source>
        <dbReference type="Proteomes" id="UP001555100"/>
    </source>
</evidence>
<evidence type="ECO:0000259" key="6">
    <source>
        <dbReference type="PROSITE" id="PS51350"/>
    </source>
</evidence>
<keyword evidence="4" id="KW-0963">Cytoplasm</keyword>
<dbReference type="PRINTS" id="PR00107">
    <property type="entry name" value="PHOSPHOCPHPR"/>
</dbReference>
<organism evidence="7 8">
    <name type="scientific">Trueperella pyogenes</name>
    <dbReference type="NCBI Taxonomy" id="1661"/>
    <lineage>
        <taxon>Bacteria</taxon>
        <taxon>Bacillati</taxon>
        <taxon>Actinomycetota</taxon>
        <taxon>Actinomycetes</taxon>
        <taxon>Actinomycetales</taxon>
        <taxon>Actinomycetaceae</taxon>
        <taxon>Trueperella</taxon>
    </lineage>
</organism>
<keyword evidence="5" id="KW-0598">Phosphotransferase system</keyword>
<gene>
    <name evidence="7" type="ORF">V3M73_00335</name>
</gene>
<comment type="caution">
    <text evidence="7">The sequence shown here is derived from an EMBL/GenBank/DDBJ whole genome shotgun (WGS) entry which is preliminary data.</text>
</comment>
<accession>A0ABV3N8E5</accession>
<dbReference type="SUPFAM" id="SSF55594">
    <property type="entry name" value="HPr-like"/>
    <property type="match status" value="1"/>
</dbReference>
<dbReference type="PANTHER" id="PTHR33705">
    <property type="entry name" value="PHOSPHOCARRIER PROTEIN HPR"/>
    <property type="match status" value="1"/>
</dbReference>
<dbReference type="EMBL" id="JBAGNM010000001">
    <property type="protein sequence ID" value="MEW6953476.1"/>
    <property type="molecule type" value="Genomic_DNA"/>
</dbReference>
<dbReference type="PROSITE" id="PS00369">
    <property type="entry name" value="PTS_HPR_HIS"/>
    <property type="match status" value="1"/>
</dbReference>
<dbReference type="InterPro" id="IPR001020">
    <property type="entry name" value="PTS_HPr_His_P_site"/>
</dbReference>
<dbReference type="NCBIfam" id="TIGR01003">
    <property type="entry name" value="PTS_HPr_family"/>
    <property type="match status" value="1"/>
</dbReference>
<feature type="domain" description="HPr" evidence="6">
    <location>
        <begin position="1"/>
        <end position="87"/>
    </location>
</feature>
<evidence type="ECO:0000256" key="3">
    <source>
        <dbReference type="ARBA" id="ARBA00020422"/>
    </source>
</evidence>
<name>A0ABV3N8E5_9ACTO</name>
<protein>
    <recommendedName>
        <fullName evidence="3">Phosphocarrier protein HPr</fullName>
    </recommendedName>
</protein>
<dbReference type="InterPro" id="IPR050399">
    <property type="entry name" value="HPr"/>
</dbReference>
<dbReference type="InterPro" id="IPR000032">
    <property type="entry name" value="HPr-like"/>
</dbReference>
<evidence type="ECO:0000256" key="1">
    <source>
        <dbReference type="ARBA" id="ARBA00003681"/>
    </source>
</evidence>
<comment type="subcellular location">
    <subcellularLocation>
        <location evidence="2">Cytoplasm</location>
    </subcellularLocation>
</comment>
<evidence type="ECO:0000256" key="5">
    <source>
        <dbReference type="ARBA" id="ARBA00022683"/>
    </source>
</evidence>
<proteinExistence type="predicted"/>
<reference evidence="7 8" key="1">
    <citation type="submission" date="2024-01" db="EMBL/GenBank/DDBJ databases">
        <title>Genomic analysis and antimicrobial resistance profiles of Trueperella pyogenes isolated from domestic and wild animals.</title>
        <authorList>
            <person name="Magossi G."/>
            <person name="Gzyl K.E."/>
            <person name="Holman D.B."/>
            <person name="Amat S."/>
        </authorList>
    </citation>
    <scope>NUCLEOTIDE SEQUENCE [LARGE SCALE GENOMIC DNA]</scope>
    <source>
        <strain evidence="7 8">1494</strain>
    </source>
</reference>
<dbReference type="Proteomes" id="UP001555100">
    <property type="component" value="Unassembled WGS sequence"/>
</dbReference>
<evidence type="ECO:0000256" key="2">
    <source>
        <dbReference type="ARBA" id="ARBA00004496"/>
    </source>
</evidence>
<evidence type="ECO:0000256" key="4">
    <source>
        <dbReference type="ARBA" id="ARBA00022490"/>
    </source>
</evidence>
<comment type="function">
    <text evidence="1">General (non sugar-specific) component of the phosphoenolpyruvate-dependent sugar phosphotransferase system (sugar PTS). This major carbohydrate active-transport system catalyzes the phosphorylation of incoming sugar substrates concomitantly with their translocation across the cell membrane. The phosphoryl group from phosphoenolpyruvate (PEP) is transferred to the phosphoryl carrier protein HPr by enzyme I. Phospho-HPr then transfers it to the PTS EIIA domain.</text>
</comment>